<evidence type="ECO:0000313" key="3">
    <source>
        <dbReference type="Proteomes" id="UP000675653"/>
    </source>
</evidence>
<organism evidence="2 3">
    <name type="scientific">Aeromonas popoffii</name>
    <dbReference type="NCBI Taxonomy" id="70856"/>
    <lineage>
        <taxon>Bacteria</taxon>
        <taxon>Pseudomonadati</taxon>
        <taxon>Pseudomonadota</taxon>
        <taxon>Gammaproteobacteria</taxon>
        <taxon>Aeromonadales</taxon>
        <taxon>Aeromonadaceae</taxon>
        <taxon>Aeromonas</taxon>
    </lineage>
</organism>
<name>A0ABS5GR93_9GAMM</name>
<sequence length="155" mass="17833">MMKKWLCLFIGCMAWSGVHAMTLEEQYSGLKNCHFDDIFYDQKTKQFGPGATFFKENRHKLDICWKSEYITSFCANGALTFHGLNVMELTLSGKGGEYFGIIFLNEEDTVRRVLSKRFSLVDLSGNINRLPSVDILPEEGYARIYCNLYNVREGE</sequence>
<comment type="caution">
    <text evidence="2">The sequence shown here is derived from an EMBL/GenBank/DDBJ whole genome shotgun (WGS) entry which is preliminary data.</text>
</comment>
<feature type="chain" id="PRO_5046820120" evidence="1">
    <location>
        <begin position="21"/>
        <end position="155"/>
    </location>
</feature>
<accession>A0ABS5GR93</accession>
<feature type="signal peptide" evidence="1">
    <location>
        <begin position="1"/>
        <end position="20"/>
    </location>
</feature>
<dbReference type="Proteomes" id="UP000675653">
    <property type="component" value="Unassembled WGS sequence"/>
</dbReference>
<dbReference type="RefSeq" id="WP_212513671.1">
    <property type="nucleotide sequence ID" value="NZ_CAWQDX010000053.1"/>
</dbReference>
<reference evidence="2 3" key="1">
    <citation type="submission" date="2021-04" db="EMBL/GenBank/DDBJ databases">
        <title>Draft Genome of Aeromonas popoffii ID682, isolated from a natural water source in Idaho.</title>
        <authorList>
            <person name="Testerman T."/>
            <person name="Graf J."/>
        </authorList>
    </citation>
    <scope>NUCLEOTIDE SEQUENCE [LARGE SCALE GENOMIC DNA]</scope>
    <source>
        <strain evidence="2 3">ID682</strain>
    </source>
</reference>
<gene>
    <name evidence="2" type="ORF">KAT72_11605</name>
</gene>
<proteinExistence type="predicted"/>
<keyword evidence="1" id="KW-0732">Signal</keyword>
<dbReference type="EMBL" id="JAGRZL010000030">
    <property type="protein sequence ID" value="MBR7629651.1"/>
    <property type="molecule type" value="Genomic_DNA"/>
</dbReference>
<protein>
    <submittedName>
        <fullName evidence="2">Uncharacterized protein</fullName>
    </submittedName>
</protein>
<evidence type="ECO:0000313" key="2">
    <source>
        <dbReference type="EMBL" id="MBR7629651.1"/>
    </source>
</evidence>
<keyword evidence="3" id="KW-1185">Reference proteome</keyword>
<evidence type="ECO:0000256" key="1">
    <source>
        <dbReference type="SAM" id="SignalP"/>
    </source>
</evidence>